<proteinExistence type="predicted"/>
<gene>
    <name evidence="1" type="ORF">PEVE_00017395</name>
</gene>
<comment type="caution">
    <text evidence="1">The sequence shown here is derived from an EMBL/GenBank/DDBJ whole genome shotgun (WGS) entry which is preliminary data.</text>
</comment>
<protein>
    <submittedName>
        <fullName evidence="1">Uncharacterized protein</fullName>
    </submittedName>
</protein>
<evidence type="ECO:0000313" key="1">
    <source>
        <dbReference type="EMBL" id="CAH3015484.1"/>
    </source>
</evidence>
<sequence>MLKGTTLPCSSAQGKGTCSDYLKMNGFVCENISPNTGMSTTNIFCRATEKNKTKQNKKILSLTAQCFGLSVYSYPTRCC</sequence>
<dbReference type="Proteomes" id="UP001159427">
    <property type="component" value="Unassembled WGS sequence"/>
</dbReference>
<keyword evidence="2" id="KW-1185">Reference proteome</keyword>
<accession>A0ABN8LEG8</accession>
<reference evidence="1 2" key="1">
    <citation type="submission" date="2022-05" db="EMBL/GenBank/DDBJ databases">
        <authorList>
            <consortium name="Genoscope - CEA"/>
            <person name="William W."/>
        </authorList>
    </citation>
    <scope>NUCLEOTIDE SEQUENCE [LARGE SCALE GENOMIC DNA]</scope>
</reference>
<dbReference type="EMBL" id="CALNXI010000024">
    <property type="protein sequence ID" value="CAH3015484.1"/>
    <property type="molecule type" value="Genomic_DNA"/>
</dbReference>
<name>A0ABN8LEG8_9CNID</name>
<evidence type="ECO:0000313" key="2">
    <source>
        <dbReference type="Proteomes" id="UP001159427"/>
    </source>
</evidence>
<organism evidence="1 2">
    <name type="scientific">Porites evermanni</name>
    <dbReference type="NCBI Taxonomy" id="104178"/>
    <lineage>
        <taxon>Eukaryota</taxon>
        <taxon>Metazoa</taxon>
        <taxon>Cnidaria</taxon>
        <taxon>Anthozoa</taxon>
        <taxon>Hexacorallia</taxon>
        <taxon>Scleractinia</taxon>
        <taxon>Fungiina</taxon>
        <taxon>Poritidae</taxon>
        <taxon>Porites</taxon>
    </lineage>
</organism>